<comment type="similarity">
    <text evidence="1 10">Belongs to the precorrin methyltransferase family.</text>
</comment>
<dbReference type="NCBIfam" id="NF004790">
    <property type="entry name" value="PRK06136.1"/>
    <property type="match status" value="1"/>
</dbReference>
<dbReference type="GO" id="GO:0009236">
    <property type="term" value="P:cobalamin biosynthetic process"/>
    <property type="evidence" value="ECO:0007669"/>
    <property type="project" value="UniProtKB-KW"/>
</dbReference>
<dbReference type="GO" id="GO:0004852">
    <property type="term" value="F:uroporphyrinogen-III synthase activity"/>
    <property type="evidence" value="ECO:0007669"/>
    <property type="project" value="InterPro"/>
</dbReference>
<sequence length="511" mass="56384">MKRNLVYLVGAGPGDPRLITVKGLECIKKADVIIYDYLVNADLLKVAKPDAEFIYVGKQGGAHTMEQDDINNLIVKKAMEDKIVTRLKGGDPYIFGRGGEEAIVLYENHIPFEVVPGITAAIATPSYAGIPVTHRDFTSTFGLITGHEDPTKDESSIDWSKISTGIGTLAFYMGIKNLPYITEQLMKHGRSKDTPVAVIRWGTTTQQKTVIGTLSTIVEKTREIKPPAITIVGEVVKLRDQLNWFESKPLFGKTIVVTRSREQASEFADKLCEYGARVIEFPTIEIAKPDTIQPLDAAINSIQSYDWLVFTSINGVDAFFQRLFELGKDIRDLKGLKVCAIGPATEDGIKKYYLRVNCRPPKFVAESVVEELKKVTTIKGERFLLPRADIARSFLPDELQKLGGKVTDLVAYKTIMAQPRNMNLVDKLRNGEVDIVTFTSSSTVRNFVEIIGKENLLALNSHVQYASIGPITTQTAEEMGLHIAIKADEYTIPGLVSAILENAAASSAEES</sequence>
<dbReference type="Pfam" id="PF02602">
    <property type="entry name" value="HEM4"/>
    <property type="match status" value="1"/>
</dbReference>
<evidence type="ECO:0000256" key="8">
    <source>
        <dbReference type="ARBA" id="ARBA00025705"/>
    </source>
</evidence>
<dbReference type="InterPro" id="IPR050161">
    <property type="entry name" value="Siro_Cobalamin_biosynth"/>
</dbReference>
<dbReference type="EMBL" id="LAQJ01000105">
    <property type="protein sequence ID" value="KKO20422.1"/>
    <property type="molecule type" value="Genomic_DNA"/>
</dbReference>
<dbReference type="FunFam" id="3.30.950.10:FF:000001">
    <property type="entry name" value="Siroheme synthase"/>
    <property type="match status" value="1"/>
</dbReference>
<dbReference type="GO" id="GO:0032259">
    <property type="term" value="P:methylation"/>
    <property type="evidence" value="ECO:0007669"/>
    <property type="project" value="UniProtKB-KW"/>
</dbReference>
<dbReference type="Pfam" id="PF00590">
    <property type="entry name" value="TP_methylase"/>
    <property type="match status" value="1"/>
</dbReference>
<dbReference type="EC" id="2.1.1.107" evidence="2"/>
<keyword evidence="3" id="KW-0169">Cobalamin biosynthesis</keyword>
<dbReference type="SUPFAM" id="SSF53790">
    <property type="entry name" value="Tetrapyrrole methylase"/>
    <property type="match status" value="1"/>
</dbReference>
<feature type="domain" description="Tetrapyrrole biosynthesis uroporphyrinogen III synthase" evidence="12">
    <location>
        <begin position="266"/>
        <end position="496"/>
    </location>
</feature>
<keyword evidence="7" id="KW-0627">Porphyrin biosynthesis</keyword>
<dbReference type="Proteomes" id="UP000034954">
    <property type="component" value="Unassembled WGS sequence"/>
</dbReference>
<dbReference type="InterPro" id="IPR014776">
    <property type="entry name" value="4pyrrole_Mease_sub2"/>
</dbReference>
<keyword evidence="14" id="KW-1185">Reference proteome</keyword>
<dbReference type="PANTHER" id="PTHR45790:SF3">
    <property type="entry name" value="S-ADENOSYL-L-METHIONINE-DEPENDENT UROPORPHYRINOGEN III METHYLTRANSFERASE, CHLOROPLASTIC"/>
    <property type="match status" value="1"/>
</dbReference>
<dbReference type="CDD" id="cd06578">
    <property type="entry name" value="HemD"/>
    <property type="match status" value="1"/>
</dbReference>
<gene>
    <name evidence="13" type="ORF">BROFUL_00847</name>
</gene>
<organism evidence="13 14">
    <name type="scientific">Candidatus Brocadia fulgida</name>
    <dbReference type="NCBI Taxonomy" id="380242"/>
    <lineage>
        <taxon>Bacteria</taxon>
        <taxon>Pseudomonadati</taxon>
        <taxon>Planctomycetota</taxon>
        <taxon>Candidatus Brocadiia</taxon>
        <taxon>Candidatus Brocadiales</taxon>
        <taxon>Candidatus Brocadiaceae</taxon>
        <taxon>Candidatus Brocadia</taxon>
    </lineage>
</organism>
<dbReference type="InterPro" id="IPR006366">
    <property type="entry name" value="CobA/CysG_C"/>
</dbReference>
<accession>A0A0M2UX26</accession>
<dbReference type="InterPro" id="IPR003043">
    <property type="entry name" value="Uropor_MeTrfase_CS"/>
</dbReference>
<evidence type="ECO:0000256" key="9">
    <source>
        <dbReference type="ARBA" id="ARBA00060548"/>
    </source>
</evidence>
<evidence type="ECO:0000256" key="5">
    <source>
        <dbReference type="ARBA" id="ARBA00022679"/>
    </source>
</evidence>
<dbReference type="GO" id="GO:0019354">
    <property type="term" value="P:siroheme biosynthetic process"/>
    <property type="evidence" value="ECO:0007669"/>
    <property type="project" value="InterPro"/>
</dbReference>
<evidence type="ECO:0000256" key="6">
    <source>
        <dbReference type="ARBA" id="ARBA00022691"/>
    </source>
</evidence>
<dbReference type="FunFam" id="3.40.1010.10:FF:000001">
    <property type="entry name" value="Siroheme synthase"/>
    <property type="match status" value="1"/>
</dbReference>
<dbReference type="InterPro" id="IPR014777">
    <property type="entry name" value="4pyrrole_Mease_sub1"/>
</dbReference>
<dbReference type="NCBIfam" id="TIGR01469">
    <property type="entry name" value="cobA_cysG_Cterm"/>
    <property type="match status" value="1"/>
</dbReference>
<protein>
    <recommendedName>
        <fullName evidence="2">uroporphyrinogen-III C-methyltransferase</fullName>
        <ecNumber evidence="2">2.1.1.107</ecNumber>
    </recommendedName>
</protein>
<dbReference type="InterPro" id="IPR000878">
    <property type="entry name" value="4pyrrol_Mease"/>
</dbReference>
<dbReference type="AlphaFoldDB" id="A0A0M2UX26"/>
<dbReference type="InterPro" id="IPR036108">
    <property type="entry name" value="4pyrrol_syn_uPrphyn_synt_sf"/>
</dbReference>
<name>A0A0M2UX26_9BACT</name>
<evidence type="ECO:0000256" key="1">
    <source>
        <dbReference type="ARBA" id="ARBA00005879"/>
    </source>
</evidence>
<evidence type="ECO:0000313" key="13">
    <source>
        <dbReference type="EMBL" id="KKO20422.1"/>
    </source>
</evidence>
<dbReference type="Gene3D" id="3.40.1010.10">
    <property type="entry name" value="Cobalt-precorrin-4 Transmethylase, Domain 1"/>
    <property type="match status" value="1"/>
</dbReference>
<comment type="pathway">
    <text evidence="8">Porphyrin-containing compound metabolism; siroheme biosynthesis; precorrin-2 from uroporphyrinogen III: step 1/1.</text>
</comment>
<evidence type="ECO:0000256" key="7">
    <source>
        <dbReference type="ARBA" id="ARBA00023244"/>
    </source>
</evidence>
<dbReference type="CDD" id="cd11642">
    <property type="entry name" value="SUMT"/>
    <property type="match status" value="1"/>
</dbReference>
<keyword evidence="6" id="KW-0949">S-adenosyl-L-methionine</keyword>
<evidence type="ECO:0000259" key="11">
    <source>
        <dbReference type="Pfam" id="PF00590"/>
    </source>
</evidence>
<evidence type="ECO:0000259" key="12">
    <source>
        <dbReference type="Pfam" id="PF02602"/>
    </source>
</evidence>
<dbReference type="Gene3D" id="3.40.50.10090">
    <property type="match status" value="2"/>
</dbReference>
<dbReference type="InterPro" id="IPR003754">
    <property type="entry name" value="4pyrrol_synth_uPrphyn_synth"/>
</dbReference>
<dbReference type="PANTHER" id="PTHR45790">
    <property type="entry name" value="SIROHEME SYNTHASE-RELATED"/>
    <property type="match status" value="1"/>
</dbReference>
<dbReference type="SUPFAM" id="SSF69618">
    <property type="entry name" value="HemD-like"/>
    <property type="match status" value="1"/>
</dbReference>
<proteinExistence type="inferred from homology"/>
<evidence type="ECO:0000256" key="2">
    <source>
        <dbReference type="ARBA" id="ARBA00012162"/>
    </source>
</evidence>
<evidence type="ECO:0000256" key="4">
    <source>
        <dbReference type="ARBA" id="ARBA00022603"/>
    </source>
</evidence>
<dbReference type="InterPro" id="IPR035996">
    <property type="entry name" value="4pyrrol_Methylase_sf"/>
</dbReference>
<reference evidence="13 14" key="1">
    <citation type="journal article" date="2013" name="BMC Microbiol.">
        <title>Identification of the type II cytochrome c maturation pathway in anammox bacteria by comparative genomics.</title>
        <authorList>
            <person name="Ferousi C."/>
            <person name="Speth D.R."/>
            <person name="Reimann J."/>
            <person name="Op den Camp H.J."/>
            <person name="Allen J.W."/>
            <person name="Keltjens J.T."/>
            <person name="Jetten M.S."/>
        </authorList>
    </citation>
    <scope>NUCLEOTIDE SEQUENCE [LARGE SCALE GENOMIC DNA]</scope>
    <source>
        <strain evidence="13">RU1</strain>
    </source>
</reference>
<evidence type="ECO:0000313" key="14">
    <source>
        <dbReference type="Proteomes" id="UP000034954"/>
    </source>
</evidence>
<evidence type="ECO:0000256" key="10">
    <source>
        <dbReference type="RuleBase" id="RU003960"/>
    </source>
</evidence>
<feature type="domain" description="Tetrapyrrole methylase" evidence="11">
    <location>
        <begin position="6"/>
        <end position="217"/>
    </location>
</feature>
<keyword evidence="4 10" id="KW-0489">Methyltransferase</keyword>
<dbReference type="GO" id="GO:0004851">
    <property type="term" value="F:uroporphyrin-III C-methyltransferase activity"/>
    <property type="evidence" value="ECO:0007669"/>
    <property type="project" value="UniProtKB-EC"/>
</dbReference>
<dbReference type="FunFam" id="3.40.50.10090:FF:000001">
    <property type="entry name" value="Bifunctional uroporphyrinogen-III C-methyltransferase/uroporphyrinogen-III synthase"/>
    <property type="match status" value="1"/>
</dbReference>
<dbReference type="PATRIC" id="fig|380242.3.peg.1068"/>
<dbReference type="PROSITE" id="PS00840">
    <property type="entry name" value="SUMT_2"/>
    <property type="match status" value="1"/>
</dbReference>
<dbReference type="PROSITE" id="PS00839">
    <property type="entry name" value="SUMT_1"/>
    <property type="match status" value="1"/>
</dbReference>
<comment type="caution">
    <text evidence="13">The sequence shown here is derived from an EMBL/GenBank/DDBJ whole genome shotgun (WGS) entry which is preliminary data.</text>
</comment>
<keyword evidence="5 10" id="KW-0808">Transferase</keyword>
<comment type="pathway">
    <text evidence="9">Cofactor biosynthesis; adenosylcobalamin biosynthesis; precorrin-2 from uroporphyrinogen III: step 1/1.</text>
</comment>
<dbReference type="Gene3D" id="3.30.950.10">
    <property type="entry name" value="Methyltransferase, Cobalt-precorrin-4 Transmethylase, Domain 2"/>
    <property type="match status" value="1"/>
</dbReference>
<evidence type="ECO:0000256" key="3">
    <source>
        <dbReference type="ARBA" id="ARBA00022573"/>
    </source>
</evidence>